<evidence type="ECO:0000313" key="3">
    <source>
        <dbReference type="Proteomes" id="UP001238163"/>
    </source>
</evidence>
<sequence length="346" mass="38266">MKKIVAGLVILALAMHSAWADQIVLNNGSVIKGNNLQVFDGKVKITTEFAGELSIDRAHVASMTSDQPVMVNTADGNKVSAVIVPTSDGKASITSSLGQIQLPMSDVVAIWPVGAADPTIPPPPPGRVWAYEAGLNIAGKTGNTEKFGVGGHAKGTLTGPEDKLLLYLKARYARENGIKNEQEIIAGADYERRIKASKHSWYTRTELEHDEINNLDFYFTGVGGYGYYMVDKDELKIRLRAGLSYQYKTYADLQDDDSSLGMDFGYHHEIKLQDWGLLVTDLTYTPAFDNIDNYRIFHESAVSIPIGNTKNWFIRLGISNDYNNQVGANVDRLDTTYFGQLVYTWK</sequence>
<dbReference type="AlphaFoldDB" id="A0AAE4ANX5"/>
<comment type="caution">
    <text evidence="2">The sequence shown here is derived from an EMBL/GenBank/DDBJ whole genome shotgun (WGS) entry which is preliminary data.</text>
</comment>
<dbReference type="Pfam" id="PF04338">
    <property type="entry name" value="DUF481"/>
    <property type="match status" value="1"/>
</dbReference>
<evidence type="ECO:0000256" key="1">
    <source>
        <dbReference type="SAM" id="SignalP"/>
    </source>
</evidence>
<feature type="signal peptide" evidence="1">
    <location>
        <begin position="1"/>
        <end position="20"/>
    </location>
</feature>
<dbReference type="RefSeq" id="WP_307261353.1">
    <property type="nucleotide sequence ID" value="NZ_JAUSVL010000001.1"/>
</dbReference>
<dbReference type="InterPro" id="IPR007433">
    <property type="entry name" value="DUF481"/>
</dbReference>
<name>A0AAE4ANX5_9BACT</name>
<protein>
    <recommendedName>
        <fullName evidence="4">DUF481 domain-containing protein</fullName>
    </recommendedName>
</protein>
<keyword evidence="1" id="KW-0732">Signal</keyword>
<dbReference type="EMBL" id="JAUSVL010000001">
    <property type="protein sequence ID" value="MDQ0289915.1"/>
    <property type="molecule type" value="Genomic_DNA"/>
</dbReference>
<gene>
    <name evidence="2" type="ORF">J3R75_002022</name>
</gene>
<evidence type="ECO:0008006" key="4">
    <source>
        <dbReference type="Google" id="ProtNLM"/>
    </source>
</evidence>
<reference evidence="2" key="1">
    <citation type="submission" date="2023-07" db="EMBL/GenBank/DDBJ databases">
        <title>Genomic Encyclopedia of Type Strains, Phase IV (KMG-IV): sequencing the most valuable type-strain genomes for metagenomic binning, comparative biology and taxonomic classification.</title>
        <authorList>
            <person name="Goeker M."/>
        </authorList>
    </citation>
    <scope>NUCLEOTIDE SEQUENCE</scope>
    <source>
        <strain evidence="2">DSM 24202</strain>
    </source>
</reference>
<evidence type="ECO:0000313" key="2">
    <source>
        <dbReference type="EMBL" id="MDQ0289915.1"/>
    </source>
</evidence>
<accession>A0AAE4ANX5</accession>
<proteinExistence type="predicted"/>
<keyword evidence="3" id="KW-1185">Reference proteome</keyword>
<dbReference type="Proteomes" id="UP001238163">
    <property type="component" value="Unassembled WGS sequence"/>
</dbReference>
<organism evidence="2 3">
    <name type="scientific">Oligosphaera ethanolica</name>
    <dbReference type="NCBI Taxonomy" id="760260"/>
    <lineage>
        <taxon>Bacteria</taxon>
        <taxon>Pseudomonadati</taxon>
        <taxon>Lentisphaerota</taxon>
        <taxon>Oligosphaeria</taxon>
        <taxon>Oligosphaerales</taxon>
        <taxon>Oligosphaeraceae</taxon>
        <taxon>Oligosphaera</taxon>
    </lineage>
</organism>
<feature type="chain" id="PRO_5041943025" description="DUF481 domain-containing protein" evidence="1">
    <location>
        <begin position="21"/>
        <end position="346"/>
    </location>
</feature>